<organism evidence="2 3">
    <name type="scientific">Nocardiopsis aegyptia</name>
    <dbReference type="NCBI Taxonomy" id="220378"/>
    <lineage>
        <taxon>Bacteria</taxon>
        <taxon>Bacillati</taxon>
        <taxon>Actinomycetota</taxon>
        <taxon>Actinomycetes</taxon>
        <taxon>Streptosporangiales</taxon>
        <taxon>Nocardiopsidaceae</taxon>
        <taxon>Nocardiopsis</taxon>
    </lineage>
</organism>
<evidence type="ECO:0000313" key="3">
    <source>
        <dbReference type="Proteomes" id="UP000572051"/>
    </source>
</evidence>
<dbReference type="EMBL" id="JACCFS010000001">
    <property type="protein sequence ID" value="NYJ32820.1"/>
    <property type="molecule type" value="Genomic_DNA"/>
</dbReference>
<reference evidence="2 3" key="1">
    <citation type="submission" date="2020-07" db="EMBL/GenBank/DDBJ databases">
        <title>Sequencing the genomes of 1000 actinobacteria strains.</title>
        <authorList>
            <person name="Klenk H.-P."/>
        </authorList>
    </citation>
    <scope>NUCLEOTIDE SEQUENCE [LARGE SCALE GENOMIC DNA]</scope>
    <source>
        <strain evidence="2 3">DSM 44442</strain>
    </source>
</reference>
<gene>
    <name evidence="2" type="ORF">HNR10_000701</name>
</gene>
<evidence type="ECO:0000256" key="1">
    <source>
        <dbReference type="SAM" id="MobiDB-lite"/>
    </source>
</evidence>
<name>A0A7Z0J8Z4_9ACTN</name>
<sequence>MNAHAPDSYTHGRTPVQHHDPSSRRAWTSRLCRPHFSSPAYHRGTKVDHSGSGAFHCGPGLNQNPDIRPAHAIAAGASRDGLRCWLVGAGTRSGPTGHRSGQNGRSGIAAWGPCSRPAGIPELR</sequence>
<comment type="caution">
    <text evidence="2">The sequence shown here is derived from an EMBL/GenBank/DDBJ whole genome shotgun (WGS) entry which is preliminary data.</text>
</comment>
<protein>
    <submittedName>
        <fullName evidence="2">Uncharacterized protein</fullName>
    </submittedName>
</protein>
<accession>A0A7Z0J8Z4</accession>
<dbReference type="AlphaFoldDB" id="A0A7Z0J8Z4"/>
<feature type="region of interest" description="Disordered" evidence="1">
    <location>
        <begin position="91"/>
        <end position="124"/>
    </location>
</feature>
<evidence type="ECO:0000313" key="2">
    <source>
        <dbReference type="EMBL" id="NYJ32820.1"/>
    </source>
</evidence>
<keyword evidence="3" id="KW-1185">Reference proteome</keyword>
<proteinExistence type="predicted"/>
<feature type="region of interest" description="Disordered" evidence="1">
    <location>
        <begin position="1"/>
        <end position="27"/>
    </location>
</feature>
<dbReference type="Proteomes" id="UP000572051">
    <property type="component" value="Unassembled WGS sequence"/>
</dbReference>